<dbReference type="EMBL" id="QXCT01000001">
    <property type="protein sequence ID" value="MDW9251305.1"/>
    <property type="molecule type" value="Genomic_DNA"/>
</dbReference>
<accession>A0AAW9CK00</accession>
<name>A0AAW9CK00_BURTH</name>
<comment type="caution">
    <text evidence="1">The sequence shown here is derived from an EMBL/GenBank/DDBJ whole genome shotgun (WGS) entry which is preliminary data.</text>
</comment>
<reference evidence="1" key="1">
    <citation type="submission" date="2018-08" db="EMBL/GenBank/DDBJ databases">
        <title>Identification of Burkholderia cepacia strains that express a Burkholderia pseudomallei-like capsular polysaccharide.</title>
        <authorList>
            <person name="Burtnick M.N."/>
            <person name="Vongsouvath M."/>
            <person name="Newton P."/>
            <person name="Wuthiekanun V."/>
            <person name="Limmathurotsakul D."/>
            <person name="Brett P.J."/>
            <person name="Chantratita N."/>
            <person name="Dance D.A."/>
        </authorList>
    </citation>
    <scope>NUCLEOTIDE SEQUENCE</scope>
    <source>
        <strain evidence="1">SBXCC001</strain>
    </source>
</reference>
<gene>
    <name evidence="1" type="ORF">C7S16_7148</name>
</gene>
<dbReference type="Proteomes" id="UP001272137">
    <property type="component" value="Unassembled WGS sequence"/>
</dbReference>
<sequence length="57" mass="6449">MPIDGKLKSVWRVGIRRVFEIAPLKRYGCAKTLCRSAGTRASRFVFKGVVRNPIKLT</sequence>
<proteinExistence type="predicted"/>
<dbReference type="AlphaFoldDB" id="A0AAW9CK00"/>
<evidence type="ECO:0000313" key="1">
    <source>
        <dbReference type="EMBL" id="MDW9251305.1"/>
    </source>
</evidence>
<organism evidence="1 2">
    <name type="scientific">Burkholderia thailandensis</name>
    <dbReference type="NCBI Taxonomy" id="57975"/>
    <lineage>
        <taxon>Bacteria</taxon>
        <taxon>Pseudomonadati</taxon>
        <taxon>Pseudomonadota</taxon>
        <taxon>Betaproteobacteria</taxon>
        <taxon>Burkholderiales</taxon>
        <taxon>Burkholderiaceae</taxon>
        <taxon>Burkholderia</taxon>
        <taxon>pseudomallei group</taxon>
    </lineage>
</organism>
<protein>
    <submittedName>
        <fullName evidence="1">Uncharacterized protein</fullName>
    </submittedName>
</protein>
<evidence type="ECO:0000313" key="2">
    <source>
        <dbReference type="Proteomes" id="UP001272137"/>
    </source>
</evidence>